<keyword evidence="3 11" id="KW-0812">Transmembrane</keyword>
<evidence type="ECO:0000259" key="12">
    <source>
        <dbReference type="PROSITE" id="PS50835"/>
    </source>
</evidence>
<dbReference type="SMART" id="SM00408">
    <property type="entry name" value="IGc2"/>
    <property type="match status" value="2"/>
</dbReference>
<dbReference type="AlphaFoldDB" id="A0A8B9UWG3"/>
<keyword evidence="7 11" id="KW-0472">Membrane</keyword>
<evidence type="ECO:0000256" key="3">
    <source>
        <dbReference type="ARBA" id="ARBA00022692"/>
    </source>
</evidence>
<keyword evidence="4" id="KW-0732">Signal</keyword>
<evidence type="ECO:0000256" key="2">
    <source>
        <dbReference type="ARBA" id="ARBA00017514"/>
    </source>
</evidence>
<dbReference type="Pfam" id="PF13927">
    <property type="entry name" value="Ig_3"/>
    <property type="match status" value="1"/>
</dbReference>
<dbReference type="FunFam" id="2.60.40.10:FF:000095">
    <property type="entry name" value="immunoglobulin superfamily member 11 isoform X1"/>
    <property type="match status" value="1"/>
</dbReference>
<feature type="domain" description="Ig-like" evidence="12">
    <location>
        <begin position="8"/>
        <end position="129"/>
    </location>
</feature>
<dbReference type="Ensembl" id="ENSAZOT00000016723.1">
    <property type="protein sequence ID" value="ENSAZOP00000015557.1"/>
    <property type="gene ID" value="ENSAZOG00000010061.1"/>
</dbReference>
<dbReference type="SUPFAM" id="SSF48726">
    <property type="entry name" value="Immunoglobulin"/>
    <property type="match status" value="2"/>
</dbReference>
<evidence type="ECO:0000256" key="5">
    <source>
        <dbReference type="ARBA" id="ARBA00022737"/>
    </source>
</evidence>
<dbReference type="FunFam" id="2.60.40.10:FF:000931">
    <property type="entry name" value="V-set and immunoglobulin domain containing 1"/>
    <property type="match status" value="1"/>
</dbReference>
<evidence type="ECO:0000256" key="10">
    <source>
        <dbReference type="SAM" id="MobiDB-lite"/>
    </source>
</evidence>
<dbReference type="GO" id="GO:0003382">
    <property type="term" value="P:epithelial cell morphogenesis"/>
    <property type="evidence" value="ECO:0007669"/>
    <property type="project" value="InterPro"/>
</dbReference>
<name>A0A8B9UWG3_9AVES</name>
<reference evidence="13" key="1">
    <citation type="submission" date="2025-08" db="UniProtKB">
        <authorList>
            <consortium name="Ensembl"/>
        </authorList>
    </citation>
    <scope>IDENTIFICATION</scope>
</reference>
<accession>A0A8B9UWG3</accession>
<dbReference type="PROSITE" id="PS50835">
    <property type="entry name" value="IG_LIKE"/>
    <property type="match status" value="2"/>
</dbReference>
<evidence type="ECO:0000313" key="14">
    <source>
        <dbReference type="Proteomes" id="UP000694549"/>
    </source>
</evidence>
<evidence type="ECO:0000256" key="4">
    <source>
        <dbReference type="ARBA" id="ARBA00022729"/>
    </source>
</evidence>
<dbReference type="InterPro" id="IPR013783">
    <property type="entry name" value="Ig-like_fold"/>
</dbReference>
<dbReference type="PANTHER" id="PTHR44974:SF1">
    <property type="entry name" value="V-SET AND IMMUNOGLOBULIN DOMAIN-CONTAINING PROTEIN 1"/>
    <property type="match status" value="1"/>
</dbReference>
<dbReference type="GO" id="GO:0016323">
    <property type="term" value="C:basolateral plasma membrane"/>
    <property type="evidence" value="ECO:0007669"/>
    <property type="project" value="TreeGrafter"/>
</dbReference>
<evidence type="ECO:0000256" key="1">
    <source>
        <dbReference type="ARBA" id="ARBA00004479"/>
    </source>
</evidence>
<proteinExistence type="predicted"/>
<evidence type="ECO:0000256" key="9">
    <source>
        <dbReference type="ARBA" id="ARBA00023319"/>
    </source>
</evidence>
<feature type="domain" description="Ig-like" evidence="12">
    <location>
        <begin position="136"/>
        <end position="223"/>
    </location>
</feature>
<dbReference type="InterPro" id="IPR036179">
    <property type="entry name" value="Ig-like_dom_sf"/>
</dbReference>
<evidence type="ECO:0000256" key="8">
    <source>
        <dbReference type="ARBA" id="ARBA00023157"/>
    </source>
</evidence>
<dbReference type="InterPro" id="IPR029861">
    <property type="entry name" value="VSIG1"/>
</dbReference>
<reference evidence="13" key="2">
    <citation type="submission" date="2025-09" db="UniProtKB">
        <authorList>
            <consortium name="Ensembl"/>
        </authorList>
    </citation>
    <scope>IDENTIFICATION</scope>
</reference>
<evidence type="ECO:0000313" key="13">
    <source>
        <dbReference type="Ensembl" id="ENSAZOP00000015557.1"/>
    </source>
</evidence>
<dbReference type="Proteomes" id="UP000694549">
    <property type="component" value="Unplaced"/>
</dbReference>
<dbReference type="InterPro" id="IPR003598">
    <property type="entry name" value="Ig_sub2"/>
</dbReference>
<dbReference type="SMART" id="SM00406">
    <property type="entry name" value="IGv"/>
    <property type="match status" value="1"/>
</dbReference>
<sequence>LPARLCSPCLLPTGHAGSVVVTVPEKIVNVTTGGNATLLCTYTSSQPLGNFFIQWSFYSAKESQLHTIYYYSGGQSYSYGEFKNRITAATGPGNASITISNMQPSDTGSYTCEVFSPLNDAGQSQKSVIVNVLVKPSKPFCKIEGTPEKGHLIYLVCKCEEGLPHPTYHWYKVDDSTLTPVTEQFNPNTGILYIGNLTTFETGYYRCIASNVMGNSTCELDLTSMHSDSAIVAGALIGAIVAAVIICVIVWVLTKKAKKKKSSSNEMQVMAQKQSNAEYVQVPNEENIPATTVPSSNMTNEYPSVDETAASGTPENDENLFQQFSLSALEPVIKKNNKNANLSLN</sequence>
<dbReference type="PANTHER" id="PTHR44974">
    <property type="entry name" value="V-SET AND IMMUNOGLOBULIN DOMAIN-CONTAINING PROTEIN 1"/>
    <property type="match status" value="1"/>
</dbReference>
<keyword evidence="9" id="KW-0393">Immunoglobulin domain</keyword>
<keyword evidence="5" id="KW-0677">Repeat</keyword>
<dbReference type="Pfam" id="PF07686">
    <property type="entry name" value="V-set"/>
    <property type="match status" value="1"/>
</dbReference>
<evidence type="ECO:0000256" key="6">
    <source>
        <dbReference type="ARBA" id="ARBA00022989"/>
    </source>
</evidence>
<comment type="subcellular location">
    <subcellularLocation>
        <location evidence="1">Membrane</location>
        <topology evidence="1">Single-pass type I membrane protein</topology>
    </subcellularLocation>
</comment>
<feature type="region of interest" description="Disordered" evidence="10">
    <location>
        <begin position="276"/>
        <end position="317"/>
    </location>
</feature>
<evidence type="ECO:0000256" key="11">
    <source>
        <dbReference type="SAM" id="Phobius"/>
    </source>
</evidence>
<dbReference type="InterPro" id="IPR007110">
    <property type="entry name" value="Ig-like_dom"/>
</dbReference>
<organism evidence="13 14">
    <name type="scientific">Anas zonorhyncha</name>
    <name type="common">Eastern spot-billed duck</name>
    <dbReference type="NCBI Taxonomy" id="75864"/>
    <lineage>
        <taxon>Eukaryota</taxon>
        <taxon>Metazoa</taxon>
        <taxon>Chordata</taxon>
        <taxon>Craniata</taxon>
        <taxon>Vertebrata</taxon>
        <taxon>Euteleostomi</taxon>
        <taxon>Archelosauria</taxon>
        <taxon>Archosauria</taxon>
        <taxon>Dinosauria</taxon>
        <taxon>Saurischia</taxon>
        <taxon>Theropoda</taxon>
        <taxon>Coelurosauria</taxon>
        <taxon>Aves</taxon>
        <taxon>Neognathae</taxon>
        <taxon>Galloanserae</taxon>
        <taxon>Anseriformes</taxon>
        <taxon>Anatidae</taxon>
        <taxon>Anatinae</taxon>
        <taxon>Anas</taxon>
    </lineage>
</organism>
<dbReference type="Gene3D" id="2.60.40.10">
    <property type="entry name" value="Immunoglobulins"/>
    <property type="match status" value="2"/>
</dbReference>
<dbReference type="InterPro" id="IPR013106">
    <property type="entry name" value="Ig_V-set"/>
</dbReference>
<dbReference type="InterPro" id="IPR003599">
    <property type="entry name" value="Ig_sub"/>
</dbReference>
<feature type="compositionally biased region" description="Polar residues" evidence="10">
    <location>
        <begin position="289"/>
        <end position="302"/>
    </location>
</feature>
<dbReference type="SMART" id="SM00409">
    <property type="entry name" value="IG"/>
    <property type="match status" value="2"/>
</dbReference>
<keyword evidence="6 11" id="KW-1133">Transmembrane helix</keyword>
<keyword evidence="14" id="KW-1185">Reference proteome</keyword>
<keyword evidence="8" id="KW-1015">Disulfide bond</keyword>
<dbReference type="GO" id="GO:0030277">
    <property type="term" value="P:maintenance of gastrointestinal epithelium"/>
    <property type="evidence" value="ECO:0007669"/>
    <property type="project" value="InterPro"/>
</dbReference>
<protein>
    <recommendedName>
        <fullName evidence="2">V-set and immunoglobulin domain-containing protein 1</fullName>
    </recommendedName>
</protein>
<evidence type="ECO:0000256" key="7">
    <source>
        <dbReference type="ARBA" id="ARBA00023136"/>
    </source>
</evidence>
<feature type="transmembrane region" description="Helical" evidence="11">
    <location>
        <begin position="230"/>
        <end position="253"/>
    </location>
</feature>